<accession>A0A9W4W111</accession>
<reference evidence="2" key="1">
    <citation type="submission" date="2022-07" db="EMBL/GenBank/DDBJ databases">
        <authorList>
            <person name="Criscuolo A."/>
        </authorList>
    </citation>
    <scope>NUCLEOTIDE SEQUENCE</scope>
    <source>
        <strain evidence="2">CIP111854</strain>
    </source>
</reference>
<evidence type="ECO:0000313" key="3">
    <source>
        <dbReference type="Proteomes" id="UP001152467"/>
    </source>
</evidence>
<gene>
    <name evidence="2" type="ORF">PSECIP111854_02811</name>
</gene>
<dbReference type="Proteomes" id="UP001152467">
    <property type="component" value="Unassembled WGS sequence"/>
</dbReference>
<keyword evidence="1" id="KW-0812">Transmembrane</keyword>
<feature type="transmembrane region" description="Helical" evidence="1">
    <location>
        <begin position="127"/>
        <end position="149"/>
    </location>
</feature>
<organism evidence="2 3">
    <name type="scientific">Pseudoalteromonas holothuriae</name>
    <dbReference type="NCBI Taxonomy" id="2963714"/>
    <lineage>
        <taxon>Bacteria</taxon>
        <taxon>Pseudomonadati</taxon>
        <taxon>Pseudomonadota</taxon>
        <taxon>Gammaproteobacteria</taxon>
        <taxon>Alteromonadales</taxon>
        <taxon>Pseudoalteromonadaceae</taxon>
        <taxon>Pseudoalteromonas</taxon>
    </lineage>
</organism>
<keyword evidence="1" id="KW-1133">Transmembrane helix</keyword>
<name>A0A9W4W111_9GAMM</name>
<keyword evidence="3" id="KW-1185">Reference proteome</keyword>
<evidence type="ECO:0000256" key="1">
    <source>
        <dbReference type="SAM" id="Phobius"/>
    </source>
</evidence>
<keyword evidence="1" id="KW-0472">Membrane</keyword>
<comment type="caution">
    <text evidence="2">The sequence shown here is derived from an EMBL/GenBank/DDBJ whole genome shotgun (WGS) entry which is preliminary data.</text>
</comment>
<evidence type="ECO:0000313" key="2">
    <source>
        <dbReference type="EMBL" id="CAH9061437.1"/>
    </source>
</evidence>
<dbReference type="AlphaFoldDB" id="A0A9W4W111"/>
<protein>
    <submittedName>
        <fullName evidence="2">Uncharacterized protein</fullName>
    </submittedName>
</protein>
<dbReference type="EMBL" id="CAMAPC010000011">
    <property type="protein sequence ID" value="CAH9061437.1"/>
    <property type="molecule type" value="Genomic_DNA"/>
</dbReference>
<dbReference type="RefSeq" id="WP_261626648.1">
    <property type="nucleotide sequence ID" value="NZ_CAMAPC010000011.1"/>
</dbReference>
<sequence>MKNKQRLLFSLILLVVIFCLLFSFSQSLLIKRDAKLDLRTLATRVALDLEMLPIADPLFNYSGDKKRTAKYILEINDKLQLNKSRITVLDIVSVGSTNKAPRENAYLLKSAHKNVALLYDINTQHSWISYIVPVTFAIMAWVLFIRAFILNRQHSTEQPISTELNKPKLVVNLHTKCIHLSNNQSQQTQLANKPLCFYIALVEFCDKNADVVLNPNKEAPEALLIIANRYFERLTVLGHTVRKKPNFSSSLEKTLSEIRAALDEALVDNPDLKAKYYPPKAYGEGSRSKLHSYGLSEISFDDVQVIGK</sequence>
<proteinExistence type="predicted"/>